<dbReference type="Proteomes" id="UP000552757">
    <property type="component" value="Unassembled WGS sequence"/>
</dbReference>
<organism evidence="2 3">
    <name type="scientific">Sphingobium fontiphilum</name>
    <dbReference type="NCBI Taxonomy" id="944425"/>
    <lineage>
        <taxon>Bacteria</taxon>
        <taxon>Pseudomonadati</taxon>
        <taxon>Pseudomonadota</taxon>
        <taxon>Alphaproteobacteria</taxon>
        <taxon>Sphingomonadales</taxon>
        <taxon>Sphingomonadaceae</taxon>
        <taxon>Sphingobium</taxon>
    </lineage>
</organism>
<keyword evidence="1" id="KW-0732">Signal</keyword>
<dbReference type="EMBL" id="JACIEB010000002">
    <property type="protein sequence ID" value="MBB3981712.1"/>
    <property type="molecule type" value="Genomic_DNA"/>
</dbReference>
<feature type="chain" id="PRO_5031566452" description="Molecular chaperone" evidence="1">
    <location>
        <begin position="25"/>
        <end position="273"/>
    </location>
</feature>
<evidence type="ECO:0008006" key="4">
    <source>
        <dbReference type="Google" id="ProtNLM"/>
    </source>
</evidence>
<evidence type="ECO:0000256" key="1">
    <source>
        <dbReference type="SAM" id="SignalP"/>
    </source>
</evidence>
<dbReference type="InterPro" id="IPR013783">
    <property type="entry name" value="Ig-like_fold"/>
</dbReference>
<dbReference type="Gene3D" id="2.60.40.10">
    <property type="entry name" value="Immunoglobulins"/>
    <property type="match status" value="1"/>
</dbReference>
<gene>
    <name evidence="2" type="ORF">GGR44_001359</name>
</gene>
<sequence length="273" mass="27969">MLRRFLKAAAAACCAAMVAEPALAQGDLLVAPTRLVLPGGGGGEVVVSNTGDRTTTYRISLVLRRMDRTGQIKPVDEQAATPAEAAALEILNYAPRKVTLAPQQAQTVRIGVRAPPTLAPGEYRAHLLFRAVPDAVAPPAPGTAPAADGMSIALTPIYGVAIPVIVRIGEVAGEARIVSAERSAVDGQSGVTVTIARTGARSAYGSIDLMAAGQAKPVVTVKGIAAYAEVEERSLFVPVPPEKLAGAKGALSARFVENDAAARGGAPSEVPVR</sequence>
<protein>
    <recommendedName>
        <fullName evidence="4">Molecular chaperone</fullName>
    </recommendedName>
</protein>
<keyword evidence="3" id="KW-1185">Reference proteome</keyword>
<proteinExistence type="predicted"/>
<name>A0A7W6DFB7_9SPHN</name>
<dbReference type="AlphaFoldDB" id="A0A7W6DFB7"/>
<accession>A0A7W6DFB7</accession>
<reference evidence="2 3" key="1">
    <citation type="submission" date="2020-08" db="EMBL/GenBank/DDBJ databases">
        <title>Genomic Encyclopedia of Type Strains, Phase IV (KMG-IV): sequencing the most valuable type-strain genomes for metagenomic binning, comparative biology and taxonomic classification.</title>
        <authorList>
            <person name="Goeker M."/>
        </authorList>
    </citation>
    <scope>NUCLEOTIDE SEQUENCE [LARGE SCALE GENOMIC DNA]</scope>
    <source>
        <strain evidence="2 3">DSM 29348</strain>
    </source>
</reference>
<evidence type="ECO:0000313" key="3">
    <source>
        <dbReference type="Proteomes" id="UP000552757"/>
    </source>
</evidence>
<dbReference type="RefSeq" id="WP_246344334.1">
    <property type="nucleotide sequence ID" value="NZ_JACIEB010000002.1"/>
</dbReference>
<comment type="caution">
    <text evidence="2">The sequence shown here is derived from an EMBL/GenBank/DDBJ whole genome shotgun (WGS) entry which is preliminary data.</text>
</comment>
<evidence type="ECO:0000313" key="2">
    <source>
        <dbReference type="EMBL" id="MBB3981712.1"/>
    </source>
</evidence>
<feature type="signal peptide" evidence="1">
    <location>
        <begin position="1"/>
        <end position="24"/>
    </location>
</feature>
<dbReference type="InterPro" id="IPR008962">
    <property type="entry name" value="PapD-like_sf"/>
</dbReference>
<dbReference type="SUPFAM" id="SSF49354">
    <property type="entry name" value="PapD-like"/>
    <property type="match status" value="1"/>
</dbReference>